<dbReference type="Gene3D" id="3.30.1380.20">
    <property type="entry name" value="Trafficking protein particle complex subunit 3"/>
    <property type="match status" value="1"/>
</dbReference>
<dbReference type="Proteomes" id="UP000322524">
    <property type="component" value="Unassembled WGS sequence"/>
</dbReference>
<accession>A0A5D4T488</accession>
<dbReference type="PANTHER" id="PTHR35090:SF1">
    <property type="entry name" value="SLR0144 PROTEIN"/>
    <property type="match status" value="1"/>
</dbReference>
<dbReference type="AlphaFoldDB" id="A0A5D4T488"/>
<comment type="caution">
    <text evidence="1">The sequence shown here is derived from an EMBL/GenBank/DDBJ whole genome shotgun (WGS) entry which is preliminary data.</text>
</comment>
<dbReference type="InterPro" id="IPR024096">
    <property type="entry name" value="NO_sig/Golgi_transp_ligand-bd"/>
</dbReference>
<dbReference type="SUPFAM" id="SSF111126">
    <property type="entry name" value="Ligand-binding domain in the NO signalling and Golgi transport"/>
    <property type="match status" value="1"/>
</dbReference>
<dbReference type="InterPro" id="IPR019642">
    <property type="entry name" value="DUF2507"/>
</dbReference>
<reference evidence="1 2" key="1">
    <citation type="submission" date="2019-08" db="EMBL/GenBank/DDBJ databases">
        <title>Bacillus genomes from the desert of Cuatro Cienegas, Coahuila.</title>
        <authorList>
            <person name="Olmedo-Alvarez G."/>
        </authorList>
    </citation>
    <scope>NUCLEOTIDE SEQUENCE [LARGE SCALE GENOMIC DNA]</scope>
    <source>
        <strain evidence="1 2">CH28_1T</strain>
    </source>
</reference>
<evidence type="ECO:0000313" key="2">
    <source>
        <dbReference type="Proteomes" id="UP000322524"/>
    </source>
</evidence>
<dbReference type="STRING" id="79883.GCA_001636495_01730"/>
<proteinExistence type="predicted"/>
<evidence type="ECO:0000313" key="1">
    <source>
        <dbReference type="EMBL" id="TYS68986.1"/>
    </source>
</evidence>
<sequence>MTESNNQQQVMDTQIQVSIFGYELIRDMLLPDLLGKDHTQVIYWAGKQLARKFTIDTQEGIGQFFKEAGWGELELLEQNKHEVKYVIRGEMVTRRLDLNKDATFQLEAGFLAEQIQRLKGKTAEAIEEQKKKKEILITVQWDK</sequence>
<gene>
    <name evidence="1" type="ORF">FZC76_08655</name>
</gene>
<dbReference type="RefSeq" id="WP_148987827.1">
    <property type="nucleotide sequence ID" value="NZ_VTEV01000003.1"/>
</dbReference>
<dbReference type="OrthoDB" id="2965348at2"/>
<dbReference type="Pfam" id="PF10702">
    <property type="entry name" value="DUF2507"/>
    <property type="match status" value="1"/>
</dbReference>
<organism evidence="1 2">
    <name type="scientific">Sutcliffiella horikoshii</name>
    <dbReference type="NCBI Taxonomy" id="79883"/>
    <lineage>
        <taxon>Bacteria</taxon>
        <taxon>Bacillati</taxon>
        <taxon>Bacillota</taxon>
        <taxon>Bacilli</taxon>
        <taxon>Bacillales</taxon>
        <taxon>Bacillaceae</taxon>
        <taxon>Sutcliffiella</taxon>
    </lineage>
</organism>
<dbReference type="EMBL" id="VTEV01000003">
    <property type="protein sequence ID" value="TYS68986.1"/>
    <property type="molecule type" value="Genomic_DNA"/>
</dbReference>
<protein>
    <submittedName>
        <fullName evidence="1">DUF2507 domain-containing protein</fullName>
    </submittedName>
</protein>
<dbReference type="PANTHER" id="PTHR35090">
    <property type="entry name" value="DNA-DIRECTED RNA POLYMERASE SUBUNIT I"/>
    <property type="match status" value="1"/>
</dbReference>
<name>A0A5D4T488_9BACI</name>